<dbReference type="RefSeq" id="WP_011908281.1">
    <property type="nucleotide sequence ID" value="NZ_CP089965.1"/>
</dbReference>
<evidence type="ECO:0000256" key="2">
    <source>
        <dbReference type="ARBA" id="ARBA00023231"/>
    </source>
</evidence>
<gene>
    <name evidence="3" type="ORF">C8J28_10625</name>
</gene>
<dbReference type="Pfam" id="PF04319">
    <property type="entry name" value="NifZ"/>
    <property type="match status" value="1"/>
</dbReference>
<dbReference type="Proteomes" id="UP000244060">
    <property type="component" value="Unassembled WGS sequence"/>
</dbReference>
<keyword evidence="2" id="KW-0535">Nitrogen fixation</keyword>
<accession>A0A2T5K8X6</accession>
<name>A0A2T5K8X6_9RHOB</name>
<comment type="caution">
    <text evidence="3">The sequence shown here is derived from an EMBL/GenBank/DDBJ whole genome shotgun (WGS) entry which is preliminary data.</text>
</comment>
<proteinExistence type="inferred from homology"/>
<dbReference type="GO" id="GO:0009399">
    <property type="term" value="P:nitrogen fixation"/>
    <property type="evidence" value="ECO:0007669"/>
    <property type="project" value="InterPro"/>
</dbReference>
<comment type="similarity">
    <text evidence="1">Belongs to the NifZ family.</text>
</comment>
<reference evidence="3 4" key="1">
    <citation type="submission" date="2018-04" db="EMBL/GenBank/DDBJ databases">
        <title>Genomic Encyclopedia of Type Strains, Phase III (KMG-III): the genomes of soil and plant-associated and newly described type strains.</title>
        <authorList>
            <person name="Whitman W."/>
        </authorList>
    </citation>
    <scope>NUCLEOTIDE SEQUENCE [LARGE SCALE GENOMIC DNA]</scope>
    <source>
        <strain evidence="3 4">KA25</strain>
    </source>
</reference>
<protein>
    <submittedName>
        <fullName evidence="3">Nitrogen fixation protein NifZ</fullName>
    </submittedName>
</protein>
<evidence type="ECO:0000313" key="4">
    <source>
        <dbReference type="Proteomes" id="UP000244060"/>
    </source>
</evidence>
<organism evidence="3 4">
    <name type="scientific">Cereibacter azotoformans</name>
    <dbReference type="NCBI Taxonomy" id="43057"/>
    <lineage>
        <taxon>Bacteria</taxon>
        <taxon>Pseudomonadati</taxon>
        <taxon>Pseudomonadota</taxon>
        <taxon>Alphaproteobacteria</taxon>
        <taxon>Rhodobacterales</taxon>
        <taxon>Paracoccaceae</taxon>
        <taxon>Cereibacter</taxon>
    </lineage>
</organism>
<dbReference type="InterPro" id="IPR007415">
    <property type="entry name" value="Nitrogenase_MoFe_mat_NifZ"/>
</dbReference>
<keyword evidence="4" id="KW-1185">Reference proteome</keyword>
<dbReference type="EMBL" id="QAOT01000006">
    <property type="protein sequence ID" value="PTR18877.1"/>
    <property type="molecule type" value="Genomic_DNA"/>
</dbReference>
<evidence type="ECO:0000256" key="1">
    <source>
        <dbReference type="ARBA" id="ARBA00008027"/>
    </source>
</evidence>
<sequence length="94" mass="10752">MPEPDDTVEIYAPPLFEPGEKVQSRFTVKNDGTMWDAELGEVVVHKGDVGYVRDIGTYLQRYYIYAVEFVGRQRIVGMRGRELIGLDIQQEGSR</sequence>
<dbReference type="AlphaFoldDB" id="A0A2T5K8X6"/>
<dbReference type="OrthoDB" id="9801083at2"/>
<evidence type="ECO:0000313" key="3">
    <source>
        <dbReference type="EMBL" id="PTR18877.1"/>
    </source>
</evidence>